<keyword evidence="3" id="KW-1185">Reference proteome</keyword>
<evidence type="ECO:0000313" key="2">
    <source>
        <dbReference type="EMBL" id="NDV61587.1"/>
    </source>
</evidence>
<dbReference type="Proteomes" id="UP000478417">
    <property type="component" value="Unassembled WGS sequence"/>
</dbReference>
<comment type="caution">
    <text evidence="2">The sequence shown here is derived from an EMBL/GenBank/DDBJ whole genome shotgun (WGS) entry which is preliminary data.</text>
</comment>
<organism evidence="2 3">
    <name type="scientific">Oceanipulchritudo coccoides</name>
    <dbReference type="NCBI Taxonomy" id="2706888"/>
    <lineage>
        <taxon>Bacteria</taxon>
        <taxon>Pseudomonadati</taxon>
        <taxon>Verrucomicrobiota</taxon>
        <taxon>Opitutia</taxon>
        <taxon>Puniceicoccales</taxon>
        <taxon>Oceanipulchritudinaceae</taxon>
        <taxon>Oceanipulchritudo</taxon>
    </lineage>
</organism>
<reference evidence="2 3" key="1">
    <citation type="submission" date="2020-02" db="EMBL/GenBank/DDBJ databases">
        <title>Albibacoteraceae fam. nov., the first described family within the subdivision 4 Verrucomicrobia.</title>
        <authorList>
            <person name="Xi F."/>
        </authorList>
    </citation>
    <scope>NUCLEOTIDE SEQUENCE [LARGE SCALE GENOMIC DNA]</scope>
    <source>
        <strain evidence="2 3">CK1056</strain>
    </source>
</reference>
<keyword evidence="1" id="KW-0732">Signal</keyword>
<accession>A0A6B2M0N1</accession>
<name>A0A6B2M0N1_9BACT</name>
<proteinExistence type="predicted"/>
<feature type="chain" id="PRO_5025526343" evidence="1">
    <location>
        <begin position="21"/>
        <end position="582"/>
    </location>
</feature>
<dbReference type="AlphaFoldDB" id="A0A6B2M0N1"/>
<dbReference type="RefSeq" id="WP_163962658.1">
    <property type="nucleotide sequence ID" value="NZ_JAAGNX010000001.1"/>
</dbReference>
<feature type="signal peptide" evidence="1">
    <location>
        <begin position="1"/>
        <end position="20"/>
    </location>
</feature>
<evidence type="ECO:0000256" key="1">
    <source>
        <dbReference type="SAM" id="SignalP"/>
    </source>
</evidence>
<evidence type="ECO:0000313" key="3">
    <source>
        <dbReference type="Proteomes" id="UP000478417"/>
    </source>
</evidence>
<protein>
    <submittedName>
        <fullName evidence="2">Uncharacterized protein</fullName>
    </submittedName>
</protein>
<sequence>MKKYVVLLISGLLTIAALEAQVTSDLIITKAEVGVTDDPQSPADGGVSEEYGNKSFLNFSINDGNGNLALNNVVGNNGGTSPTPEQLLVRDWGDALDYTGATDLTSPPTGTGSNTPFKITLVGLDPDGVITRLRADDGIGFGVSGSNNVRLDWNSANTNSEAIRIELDATSIPSTHKLVITALELGNGNGIDAVQPEGLISDLTGDATGFTGALGSITPLTDKNVLPLGDGIVLLGGGTGSFTLSQATIPLTGNVGFSLQGIILDVVPVGVFTNLVINKADVGESGVTDDPQSPADGGVNLTLGNRSFLNYTINDTSGNLALDHLIGNNGGANPNTNQQLVRDWGDALDFTGDTGLTNPPTGTGSNSLFKVTINGVSSTGAAARLRADDGFGFGVTSIGDARRIEYVTGAGTQSEGILFEVDATSVPLTHKLIISGLDLGKGRGIAEGKISGFTGITHADETSGVFGNGASIGTVSWVFTNPIEIVGGNTASFFLSQAVAGAVAGEVGFTLTGMTVDVVSSGLAEPTISIANTGGSLEVTYTGTIQESTSLSGWTTIDPQPASPFTVPAPASGDKIFYQVIP</sequence>
<dbReference type="EMBL" id="JAAGNX010000001">
    <property type="protein sequence ID" value="NDV61587.1"/>
    <property type="molecule type" value="Genomic_DNA"/>
</dbReference>
<gene>
    <name evidence="2" type="ORF">G0Q06_03910</name>
</gene>